<feature type="compositionally biased region" description="Polar residues" evidence="1">
    <location>
        <begin position="33"/>
        <end position="57"/>
    </location>
</feature>
<comment type="caution">
    <text evidence="3">The sequence shown here is derived from an EMBL/GenBank/DDBJ whole genome shotgun (WGS) entry which is preliminary data.</text>
</comment>
<keyword evidence="2" id="KW-0732">Signal</keyword>
<sequence>MLSSQWCSRGANVVVPLWWLPCGSASAACQTMLSSPRQPARPSRTTLRSATLPSFSSAKDPKDSQHTPAGKP</sequence>
<dbReference type="EMBL" id="VSRR010022549">
    <property type="protein sequence ID" value="MPC64762.1"/>
    <property type="molecule type" value="Genomic_DNA"/>
</dbReference>
<name>A0A5B7H113_PORTR</name>
<keyword evidence="4" id="KW-1185">Reference proteome</keyword>
<feature type="chain" id="PRO_5023106917" description="Secreted protein" evidence="2">
    <location>
        <begin position="26"/>
        <end position="72"/>
    </location>
</feature>
<gene>
    <name evidence="3" type="ORF">E2C01_058883</name>
</gene>
<protein>
    <recommendedName>
        <fullName evidence="5">Secreted protein</fullName>
    </recommendedName>
</protein>
<organism evidence="3 4">
    <name type="scientific">Portunus trituberculatus</name>
    <name type="common">Swimming crab</name>
    <name type="synonym">Neptunus trituberculatus</name>
    <dbReference type="NCBI Taxonomy" id="210409"/>
    <lineage>
        <taxon>Eukaryota</taxon>
        <taxon>Metazoa</taxon>
        <taxon>Ecdysozoa</taxon>
        <taxon>Arthropoda</taxon>
        <taxon>Crustacea</taxon>
        <taxon>Multicrustacea</taxon>
        <taxon>Malacostraca</taxon>
        <taxon>Eumalacostraca</taxon>
        <taxon>Eucarida</taxon>
        <taxon>Decapoda</taxon>
        <taxon>Pleocyemata</taxon>
        <taxon>Brachyura</taxon>
        <taxon>Eubrachyura</taxon>
        <taxon>Portunoidea</taxon>
        <taxon>Portunidae</taxon>
        <taxon>Portuninae</taxon>
        <taxon>Portunus</taxon>
    </lineage>
</organism>
<dbReference type="AlphaFoldDB" id="A0A5B7H113"/>
<evidence type="ECO:0008006" key="5">
    <source>
        <dbReference type="Google" id="ProtNLM"/>
    </source>
</evidence>
<feature type="region of interest" description="Disordered" evidence="1">
    <location>
        <begin position="33"/>
        <end position="72"/>
    </location>
</feature>
<dbReference type="Proteomes" id="UP000324222">
    <property type="component" value="Unassembled WGS sequence"/>
</dbReference>
<proteinExistence type="predicted"/>
<evidence type="ECO:0000313" key="4">
    <source>
        <dbReference type="Proteomes" id="UP000324222"/>
    </source>
</evidence>
<evidence type="ECO:0000313" key="3">
    <source>
        <dbReference type="EMBL" id="MPC64762.1"/>
    </source>
</evidence>
<feature type="signal peptide" evidence="2">
    <location>
        <begin position="1"/>
        <end position="25"/>
    </location>
</feature>
<evidence type="ECO:0000256" key="2">
    <source>
        <dbReference type="SAM" id="SignalP"/>
    </source>
</evidence>
<reference evidence="3 4" key="1">
    <citation type="submission" date="2019-05" db="EMBL/GenBank/DDBJ databases">
        <title>Another draft genome of Portunus trituberculatus and its Hox gene families provides insights of decapod evolution.</title>
        <authorList>
            <person name="Jeong J.-H."/>
            <person name="Song I."/>
            <person name="Kim S."/>
            <person name="Choi T."/>
            <person name="Kim D."/>
            <person name="Ryu S."/>
            <person name="Kim W."/>
        </authorList>
    </citation>
    <scope>NUCLEOTIDE SEQUENCE [LARGE SCALE GENOMIC DNA]</scope>
    <source>
        <tissue evidence="3">Muscle</tissue>
    </source>
</reference>
<accession>A0A5B7H113</accession>
<evidence type="ECO:0000256" key="1">
    <source>
        <dbReference type="SAM" id="MobiDB-lite"/>
    </source>
</evidence>